<evidence type="ECO:0000313" key="1">
    <source>
        <dbReference type="EMBL" id="CAB4162183.1"/>
    </source>
</evidence>
<proteinExistence type="predicted"/>
<organism evidence="1">
    <name type="scientific">uncultured Caudovirales phage</name>
    <dbReference type="NCBI Taxonomy" id="2100421"/>
    <lineage>
        <taxon>Viruses</taxon>
        <taxon>Duplodnaviria</taxon>
        <taxon>Heunggongvirae</taxon>
        <taxon>Uroviricota</taxon>
        <taxon>Caudoviricetes</taxon>
        <taxon>Peduoviridae</taxon>
        <taxon>Maltschvirus</taxon>
        <taxon>Maltschvirus maltsch</taxon>
    </lineage>
</organism>
<name>A0A6J5NTD4_9CAUD</name>
<protein>
    <submittedName>
        <fullName evidence="1">Uncharacterized protein</fullName>
    </submittedName>
</protein>
<gene>
    <name evidence="1" type="ORF">UFOVP785_17</name>
</gene>
<reference evidence="1" key="1">
    <citation type="submission" date="2020-04" db="EMBL/GenBank/DDBJ databases">
        <authorList>
            <person name="Chiriac C."/>
            <person name="Salcher M."/>
            <person name="Ghai R."/>
            <person name="Kavagutti S V."/>
        </authorList>
    </citation>
    <scope>NUCLEOTIDE SEQUENCE</scope>
</reference>
<dbReference type="EMBL" id="LR796736">
    <property type="protein sequence ID" value="CAB4162183.1"/>
    <property type="molecule type" value="Genomic_DNA"/>
</dbReference>
<accession>A0A6J5NTD4</accession>
<sequence length="173" mass="19652">MGKSKDSKFTPEEQDKIYAVVRDGLIQGLTVKEMADKASQLISKVVAQTSIKQRLTKLKIRLELDWKDTLVNGDANNQLAFLRLESLYSKCLQESDTRTAFAVWKEQWALLKKVEPVTRKKSEKQISDYQSGVPQDDLEDLDDDALLSKINQGEVKGAIPVQYANQLIQEDHE</sequence>